<feature type="compositionally biased region" description="Basic and acidic residues" evidence="1">
    <location>
        <begin position="105"/>
        <end position="114"/>
    </location>
</feature>
<proteinExistence type="predicted"/>
<evidence type="ECO:0000256" key="1">
    <source>
        <dbReference type="SAM" id="MobiDB-lite"/>
    </source>
</evidence>
<feature type="compositionally biased region" description="Low complexity" evidence="1">
    <location>
        <begin position="94"/>
        <end position="104"/>
    </location>
</feature>
<comment type="caution">
    <text evidence="2">The sequence shown here is derived from an EMBL/GenBank/DDBJ whole genome shotgun (WGS) entry which is preliminary data.</text>
</comment>
<gene>
    <name evidence="2" type="ORF">SDC9_06284</name>
</gene>
<feature type="compositionally biased region" description="Basic and acidic residues" evidence="1">
    <location>
        <begin position="136"/>
        <end position="155"/>
    </location>
</feature>
<feature type="compositionally biased region" description="Basic and acidic residues" evidence="1">
    <location>
        <begin position="1"/>
        <end position="41"/>
    </location>
</feature>
<dbReference type="EMBL" id="VSSQ01000013">
    <property type="protein sequence ID" value="MPL60723.1"/>
    <property type="molecule type" value="Genomic_DNA"/>
</dbReference>
<reference evidence="2" key="1">
    <citation type="submission" date="2019-08" db="EMBL/GenBank/DDBJ databases">
        <authorList>
            <person name="Kucharzyk K."/>
            <person name="Murdoch R.W."/>
            <person name="Higgins S."/>
            <person name="Loffler F."/>
        </authorList>
    </citation>
    <scope>NUCLEOTIDE SEQUENCE</scope>
</reference>
<feature type="compositionally biased region" description="Basic and acidic residues" evidence="1">
    <location>
        <begin position="212"/>
        <end position="237"/>
    </location>
</feature>
<feature type="compositionally biased region" description="Basic residues" evidence="1">
    <location>
        <begin position="169"/>
        <end position="178"/>
    </location>
</feature>
<name>A0A644T1D5_9ZZZZ</name>
<organism evidence="2">
    <name type="scientific">bioreactor metagenome</name>
    <dbReference type="NCBI Taxonomy" id="1076179"/>
    <lineage>
        <taxon>unclassified sequences</taxon>
        <taxon>metagenomes</taxon>
        <taxon>ecological metagenomes</taxon>
    </lineage>
</organism>
<evidence type="ECO:0000313" key="2">
    <source>
        <dbReference type="EMBL" id="MPL60723.1"/>
    </source>
</evidence>
<sequence length="291" mass="32481">MRHQAQHREDDDAGERNEDKRREHPRDVQPVSRLEDAEGQARADTAGARDIFRHHRPDQAQPAGDAQTAEEIGQRRRDLQIAQPLPAGGAIDPVQVAQVVVGRVQPERGVRQDREEGDDPGAEQEPRQPVVDIDEDQRRDRDDRGDLQDHCEGVKTHLGPAAETEEHRKPHAAHHRDRERHQRDLQRDAQCRQQDRRVLDQRLRNKAGPRQDVMRDLVPDDDAVPQHDQQHDGDARQKPAQHPLAPPGAGTRQLVGIDRGVACGKGGIGKAHAVSPIAAWSASEAVRHSAA</sequence>
<feature type="region of interest" description="Disordered" evidence="1">
    <location>
        <begin position="1"/>
        <end position="253"/>
    </location>
</feature>
<feature type="compositionally biased region" description="Basic and acidic residues" evidence="1">
    <location>
        <begin position="179"/>
        <end position="203"/>
    </location>
</feature>
<accession>A0A644T1D5</accession>
<dbReference type="AlphaFoldDB" id="A0A644T1D5"/>
<protein>
    <submittedName>
        <fullName evidence="2">Uncharacterized protein</fullName>
    </submittedName>
</protein>